<dbReference type="Proteomes" id="UP000299102">
    <property type="component" value="Unassembled WGS sequence"/>
</dbReference>
<sequence>MHCQPLSRNRLSDGEASGFIKDGEVRLCTEGCPPELSLAGRHRTTKAATLHPLSVRVSYFTVRARPFSGYRTGADSLTRYARHHSTRFLFSREFKKRPWSALKSAVLPAGMHRIARSTEHRQFTT</sequence>
<evidence type="ECO:0000313" key="2">
    <source>
        <dbReference type="Proteomes" id="UP000299102"/>
    </source>
</evidence>
<reference evidence="1 2" key="1">
    <citation type="journal article" date="2019" name="Commun. Biol.">
        <title>The bagworm genome reveals a unique fibroin gene that provides high tensile strength.</title>
        <authorList>
            <person name="Kono N."/>
            <person name="Nakamura H."/>
            <person name="Ohtoshi R."/>
            <person name="Tomita M."/>
            <person name="Numata K."/>
            <person name="Arakawa K."/>
        </authorList>
    </citation>
    <scope>NUCLEOTIDE SEQUENCE [LARGE SCALE GENOMIC DNA]</scope>
</reference>
<gene>
    <name evidence="1" type="ORF">EVAR_14490_1</name>
</gene>
<comment type="caution">
    <text evidence="1">The sequence shown here is derived from an EMBL/GenBank/DDBJ whole genome shotgun (WGS) entry which is preliminary data.</text>
</comment>
<accession>A0A4C1U3X6</accession>
<organism evidence="1 2">
    <name type="scientific">Eumeta variegata</name>
    <name type="common">Bagworm moth</name>
    <name type="synonym">Eumeta japonica</name>
    <dbReference type="NCBI Taxonomy" id="151549"/>
    <lineage>
        <taxon>Eukaryota</taxon>
        <taxon>Metazoa</taxon>
        <taxon>Ecdysozoa</taxon>
        <taxon>Arthropoda</taxon>
        <taxon>Hexapoda</taxon>
        <taxon>Insecta</taxon>
        <taxon>Pterygota</taxon>
        <taxon>Neoptera</taxon>
        <taxon>Endopterygota</taxon>
        <taxon>Lepidoptera</taxon>
        <taxon>Glossata</taxon>
        <taxon>Ditrysia</taxon>
        <taxon>Tineoidea</taxon>
        <taxon>Psychidae</taxon>
        <taxon>Oiketicinae</taxon>
        <taxon>Eumeta</taxon>
    </lineage>
</organism>
<protein>
    <submittedName>
        <fullName evidence="1">Uncharacterized protein</fullName>
    </submittedName>
</protein>
<name>A0A4C1U3X6_EUMVA</name>
<dbReference type="AlphaFoldDB" id="A0A4C1U3X6"/>
<evidence type="ECO:0000313" key="1">
    <source>
        <dbReference type="EMBL" id="GBP20764.1"/>
    </source>
</evidence>
<dbReference type="EMBL" id="BGZK01000122">
    <property type="protein sequence ID" value="GBP20764.1"/>
    <property type="molecule type" value="Genomic_DNA"/>
</dbReference>
<keyword evidence="2" id="KW-1185">Reference proteome</keyword>
<proteinExistence type="predicted"/>